<dbReference type="OrthoDB" id="7680238at2759"/>
<dbReference type="KEGG" id="fas:105272783"/>
<organism evidence="2 3">
    <name type="scientific">Fopius arisanus</name>
    <dbReference type="NCBI Taxonomy" id="64838"/>
    <lineage>
        <taxon>Eukaryota</taxon>
        <taxon>Metazoa</taxon>
        <taxon>Ecdysozoa</taxon>
        <taxon>Arthropoda</taxon>
        <taxon>Hexapoda</taxon>
        <taxon>Insecta</taxon>
        <taxon>Pterygota</taxon>
        <taxon>Neoptera</taxon>
        <taxon>Endopterygota</taxon>
        <taxon>Hymenoptera</taxon>
        <taxon>Apocrita</taxon>
        <taxon>Ichneumonoidea</taxon>
        <taxon>Braconidae</taxon>
        <taxon>Opiinae</taxon>
        <taxon>Fopius</taxon>
    </lineage>
</organism>
<name>A0A9R1TPM6_9HYME</name>
<dbReference type="PANTHER" id="PTHR36159">
    <property type="entry name" value="PROTEIN CBG23766"/>
    <property type="match status" value="1"/>
</dbReference>
<keyword evidence="2" id="KW-1185">Reference proteome</keyword>
<gene>
    <name evidence="3" type="primary">LOC105272783</name>
</gene>
<dbReference type="Proteomes" id="UP000694866">
    <property type="component" value="Unplaced"/>
</dbReference>
<dbReference type="InterPro" id="IPR049512">
    <property type="entry name" value="DJR-like_dom"/>
</dbReference>
<evidence type="ECO:0000313" key="2">
    <source>
        <dbReference type="Proteomes" id="UP000694866"/>
    </source>
</evidence>
<dbReference type="AlphaFoldDB" id="A0A9R1TPM6"/>
<feature type="domain" description="Double jelly roll-like" evidence="1">
    <location>
        <begin position="129"/>
        <end position="184"/>
    </location>
</feature>
<reference evidence="3" key="1">
    <citation type="submission" date="2025-08" db="UniProtKB">
        <authorList>
            <consortium name="RefSeq"/>
        </authorList>
    </citation>
    <scope>IDENTIFICATION</scope>
    <source>
        <strain evidence="3">USDA-PBARC FA_bdor</strain>
        <tissue evidence="3">Whole organism</tissue>
    </source>
</reference>
<evidence type="ECO:0000259" key="1">
    <source>
        <dbReference type="Pfam" id="PF21738"/>
    </source>
</evidence>
<proteinExistence type="predicted"/>
<protein>
    <recommendedName>
        <fullName evidence="1">Double jelly roll-like domain-containing protein</fullName>
    </recommendedName>
</protein>
<feature type="domain" description="Double jelly roll-like" evidence="1">
    <location>
        <begin position="76"/>
        <end position="128"/>
    </location>
</feature>
<sequence length="317" mass="36346">MEHILRIQKSVEFDETISHYEMHAHQPLASSSFGNNDEISITVQHQDLCLLPSKSHLHIHGRLTKENGTTPVERTRLVNNAISHLFEDIRYELNGMEIDRAKNVGLTSLMKNYISQSPNQWSLMENAGIVNAKHELVLTRSKTDVNVVLQRPITVANPEEKYKITLQKIEWLIPYIKISDKRKTARKTPTTNASTFDHCNMRDVKLFSNSQSYPYGNLNLDINHNQCSTLYNMYVNFQDSFYGKKMEPLLSRSEFLEKAPLIVVDCSKQNEYLKSGPVDIRIEFEPASPFPPHTSAYCLILHDRIVQYNPISGGIKS</sequence>
<dbReference type="Pfam" id="PF21738">
    <property type="entry name" value="DJR-like_dom"/>
    <property type="match status" value="3"/>
</dbReference>
<accession>A0A9R1TPM6</accession>
<dbReference type="RefSeq" id="XP_011313310.1">
    <property type="nucleotide sequence ID" value="XM_011315008.1"/>
</dbReference>
<dbReference type="PANTHER" id="PTHR36159:SF1">
    <property type="entry name" value="RETROVIRUS-RELATED POL POLYPROTEIN FROM TRANSPOSON 412-LIKE PROTEIN"/>
    <property type="match status" value="1"/>
</dbReference>
<dbReference type="GeneID" id="105272783"/>
<feature type="domain" description="Double jelly roll-like" evidence="1">
    <location>
        <begin position="190"/>
        <end position="306"/>
    </location>
</feature>
<evidence type="ECO:0000313" key="3">
    <source>
        <dbReference type="RefSeq" id="XP_011313310.1"/>
    </source>
</evidence>